<dbReference type="InterPro" id="IPR013154">
    <property type="entry name" value="ADH-like_N"/>
</dbReference>
<evidence type="ECO:0000256" key="1">
    <source>
        <dbReference type="SAM" id="MobiDB-lite"/>
    </source>
</evidence>
<dbReference type="InterPro" id="IPR020843">
    <property type="entry name" value="ER"/>
</dbReference>
<comment type="caution">
    <text evidence="3">The sequence shown here is derived from an EMBL/GenBank/DDBJ whole genome shotgun (WGS) entry which is preliminary data.</text>
</comment>
<keyword evidence="4" id="KW-1185">Reference proteome</keyword>
<dbReference type="PANTHER" id="PTHR44013">
    <property type="entry name" value="ZINC-TYPE ALCOHOL DEHYDROGENASE-LIKE PROTEIN C16A3.02C"/>
    <property type="match status" value="1"/>
</dbReference>
<accession>A0ABN2MU56</accession>
<feature type="domain" description="Enoyl reductase (ER)" evidence="2">
    <location>
        <begin position="10"/>
        <end position="321"/>
    </location>
</feature>
<evidence type="ECO:0000313" key="4">
    <source>
        <dbReference type="Proteomes" id="UP001501746"/>
    </source>
</evidence>
<dbReference type="SUPFAM" id="SSF51735">
    <property type="entry name" value="NAD(P)-binding Rossmann-fold domains"/>
    <property type="match status" value="1"/>
</dbReference>
<dbReference type="SUPFAM" id="SSF50129">
    <property type="entry name" value="GroES-like"/>
    <property type="match status" value="1"/>
</dbReference>
<dbReference type="CDD" id="cd08267">
    <property type="entry name" value="MDR1"/>
    <property type="match status" value="1"/>
</dbReference>
<organism evidence="3 4">
    <name type="scientific">Agromyces salentinus</name>
    <dbReference type="NCBI Taxonomy" id="269421"/>
    <lineage>
        <taxon>Bacteria</taxon>
        <taxon>Bacillati</taxon>
        <taxon>Actinomycetota</taxon>
        <taxon>Actinomycetes</taxon>
        <taxon>Micrococcales</taxon>
        <taxon>Microbacteriaceae</taxon>
        <taxon>Agromyces</taxon>
    </lineage>
</organism>
<dbReference type="Pfam" id="PF13602">
    <property type="entry name" value="ADH_zinc_N_2"/>
    <property type="match status" value="1"/>
</dbReference>
<dbReference type="Proteomes" id="UP001501746">
    <property type="component" value="Unassembled WGS sequence"/>
</dbReference>
<dbReference type="EMBL" id="BAAANK010000006">
    <property type="protein sequence ID" value="GAA1837342.1"/>
    <property type="molecule type" value="Genomic_DNA"/>
</dbReference>
<sequence>MLAAAARRYGPPEVVHLEEFATPTPGPGAIRVQVRTTTVGASDVAFRAGSPWFARLVTGLRRPRRPVLGSDFAGVVHAVGGGVTAFAVGDRVHGVTGVDGGTHAEYVIVAEDGALQRIPDGVDDIEAVAMLDGFLTALPFLRDLGRVKPGDRVLVNGASGAVGSAAVQLARWMGARVTAVTSGPNVALVRSLGADRVIDYTSEAFTDERDAYELVFDAVGRASFGRCRRTLAKRGVYATTVPTAGVLLLSPITRLLGRRRAVITFTGLRPDAAKRADLALLQQLVAEGAFAPVVDRVDAFADVAAAHRRAGTGRKVGAVVLAVHPLVPIPQPTRARAGASGGSDRAGGRADA</sequence>
<dbReference type="InterPro" id="IPR036291">
    <property type="entry name" value="NAD(P)-bd_dom_sf"/>
</dbReference>
<protein>
    <submittedName>
        <fullName evidence="3">NAD(P)-dependent alcohol dehydrogenase</fullName>
    </submittedName>
</protein>
<feature type="region of interest" description="Disordered" evidence="1">
    <location>
        <begin position="332"/>
        <end position="352"/>
    </location>
</feature>
<name>A0ABN2MU56_9MICO</name>
<evidence type="ECO:0000313" key="3">
    <source>
        <dbReference type="EMBL" id="GAA1837342.1"/>
    </source>
</evidence>
<dbReference type="SMART" id="SM00829">
    <property type="entry name" value="PKS_ER"/>
    <property type="match status" value="1"/>
</dbReference>
<gene>
    <name evidence="3" type="ORF">GCM10009750_23010</name>
</gene>
<proteinExistence type="predicted"/>
<dbReference type="PANTHER" id="PTHR44013:SF1">
    <property type="entry name" value="ZINC-TYPE ALCOHOL DEHYDROGENASE-LIKE PROTEIN C16A3.02C"/>
    <property type="match status" value="1"/>
</dbReference>
<reference evidence="3 4" key="1">
    <citation type="journal article" date="2019" name="Int. J. Syst. Evol. Microbiol.">
        <title>The Global Catalogue of Microorganisms (GCM) 10K type strain sequencing project: providing services to taxonomists for standard genome sequencing and annotation.</title>
        <authorList>
            <consortium name="The Broad Institute Genomics Platform"/>
            <consortium name="The Broad Institute Genome Sequencing Center for Infectious Disease"/>
            <person name="Wu L."/>
            <person name="Ma J."/>
        </authorList>
    </citation>
    <scope>NUCLEOTIDE SEQUENCE [LARGE SCALE GENOMIC DNA]</scope>
    <source>
        <strain evidence="3 4">JCM 14323</strain>
    </source>
</reference>
<evidence type="ECO:0000259" key="2">
    <source>
        <dbReference type="SMART" id="SM00829"/>
    </source>
</evidence>
<dbReference type="InterPro" id="IPR052733">
    <property type="entry name" value="Chloroplast_QOR"/>
</dbReference>
<dbReference type="Gene3D" id="3.40.50.720">
    <property type="entry name" value="NAD(P)-binding Rossmann-like Domain"/>
    <property type="match status" value="1"/>
</dbReference>
<dbReference type="Pfam" id="PF08240">
    <property type="entry name" value="ADH_N"/>
    <property type="match status" value="1"/>
</dbReference>
<dbReference type="InterPro" id="IPR011032">
    <property type="entry name" value="GroES-like_sf"/>
</dbReference>
<dbReference type="Gene3D" id="3.90.180.10">
    <property type="entry name" value="Medium-chain alcohol dehydrogenases, catalytic domain"/>
    <property type="match status" value="1"/>
</dbReference>